<dbReference type="GO" id="GO:0036222">
    <property type="term" value="F:XTP diphosphatase activity"/>
    <property type="evidence" value="ECO:0007669"/>
    <property type="project" value="UniProtKB-UniRule"/>
</dbReference>
<dbReference type="NCBIfam" id="TIGR00042">
    <property type="entry name" value="RdgB/HAM1 family non-canonical purine NTP pyrophosphatase"/>
    <property type="match status" value="1"/>
</dbReference>
<dbReference type="EC" id="3.6.1.66" evidence="10"/>
<reference evidence="13" key="1">
    <citation type="submission" date="2017-02" db="EMBL/GenBank/DDBJ databases">
        <authorList>
            <person name="Varghese N."/>
            <person name="Submissions S."/>
        </authorList>
    </citation>
    <scope>NUCLEOTIDE SEQUENCE [LARGE SCALE GENOMIC DNA]</scope>
    <source>
        <strain evidence="13">DSM 22270</strain>
    </source>
</reference>
<dbReference type="GO" id="GO:0009146">
    <property type="term" value="P:purine nucleoside triphosphate catabolic process"/>
    <property type="evidence" value="ECO:0007669"/>
    <property type="project" value="UniProtKB-UniRule"/>
</dbReference>
<evidence type="ECO:0000256" key="1">
    <source>
        <dbReference type="ARBA" id="ARBA00008023"/>
    </source>
</evidence>
<comment type="subunit">
    <text evidence="2 10">Homodimer.</text>
</comment>
<comment type="caution">
    <text evidence="10">Lacks conserved residue(s) required for the propagation of feature annotation.</text>
</comment>
<dbReference type="CDD" id="cd00515">
    <property type="entry name" value="HAM1"/>
    <property type="match status" value="1"/>
</dbReference>
<dbReference type="SUPFAM" id="SSF52972">
    <property type="entry name" value="ITPase-like"/>
    <property type="match status" value="1"/>
</dbReference>
<dbReference type="GO" id="GO:0009117">
    <property type="term" value="P:nucleotide metabolic process"/>
    <property type="evidence" value="ECO:0007669"/>
    <property type="project" value="UniProtKB-KW"/>
</dbReference>
<evidence type="ECO:0000256" key="8">
    <source>
        <dbReference type="ARBA" id="ARBA00051875"/>
    </source>
</evidence>
<evidence type="ECO:0000256" key="6">
    <source>
        <dbReference type="ARBA" id="ARBA00022842"/>
    </source>
</evidence>
<evidence type="ECO:0000256" key="10">
    <source>
        <dbReference type="HAMAP-Rule" id="MF_01405"/>
    </source>
</evidence>
<sequence length="191" mass="21199">MKLCFATNNLHKLKEIQALLGDQFELVTLSDIGCDTDIPEPFETIAENSAAKAKYVWDNYGINCFADDTGLEVTALNGEPGVYSARYAGPQRNSDDNIDLLLSRLSELTDRSARFLTVITLVIDGEYQQFEGIVEGHIIHEKKGSNGFGYDPVFMPKGLTRTFAEMTLDEKSLLSHRARAFAGLVAFLKQL</sequence>
<dbReference type="GO" id="GO:0036220">
    <property type="term" value="F:ITP diphosphatase activity"/>
    <property type="evidence" value="ECO:0007669"/>
    <property type="project" value="UniProtKB-UniRule"/>
</dbReference>
<evidence type="ECO:0000256" key="4">
    <source>
        <dbReference type="ARBA" id="ARBA00022741"/>
    </source>
</evidence>
<comment type="similarity">
    <text evidence="1 10 11">Belongs to the HAM1 NTPase family.</text>
</comment>
<name>A0A1T5GX96_9BACT</name>
<evidence type="ECO:0000256" key="5">
    <source>
        <dbReference type="ARBA" id="ARBA00022801"/>
    </source>
</evidence>
<evidence type="ECO:0000256" key="11">
    <source>
        <dbReference type="RuleBase" id="RU003781"/>
    </source>
</evidence>
<comment type="catalytic activity">
    <reaction evidence="10">
        <text>ITP + H2O = IMP + diphosphate + H(+)</text>
        <dbReference type="Rhea" id="RHEA:29399"/>
        <dbReference type="ChEBI" id="CHEBI:15377"/>
        <dbReference type="ChEBI" id="CHEBI:15378"/>
        <dbReference type="ChEBI" id="CHEBI:33019"/>
        <dbReference type="ChEBI" id="CHEBI:58053"/>
        <dbReference type="ChEBI" id="CHEBI:61402"/>
        <dbReference type="EC" id="3.6.1.66"/>
    </reaction>
</comment>
<organism evidence="12 13">
    <name type="scientific">Dyadobacter psychrophilus</name>
    <dbReference type="NCBI Taxonomy" id="651661"/>
    <lineage>
        <taxon>Bacteria</taxon>
        <taxon>Pseudomonadati</taxon>
        <taxon>Bacteroidota</taxon>
        <taxon>Cytophagia</taxon>
        <taxon>Cytophagales</taxon>
        <taxon>Spirosomataceae</taxon>
        <taxon>Dyadobacter</taxon>
    </lineage>
</organism>
<dbReference type="GO" id="GO:0046872">
    <property type="term" value="F:metal ion binding"/>
    <property type="evidence" value="ECO:0007669"/>
    <property type="project" value="UniProtKB-KW"/>
</dbReference>
<feature type="binding site" evidence="10">
    <location>
        <begin position="7"/>
        <end position="12"/>
    </location>
    <ligand>
        <name>substrate</name>
    </ligand>
</feature>
<gene>
    <name evidence="12" type="ORF">SAMN05660293_04506</name>
</gene>
<accession>A0A1T5GX96</accession>
<dbReference type="RefSeq" id="WP_082217188.1">
    <property type="nucleotide sequence ID" value="NZ_FUZA01000007.1"/>
</dbReference>
<keyword evidence="5 10" id="KW-0378">Hydrolase</keyword>
<dbReference type="InterPro" id="IPR020922">
    <property type="entry name" value="dITP/XTP_pyrophosphatase"/>
</dbReference>
<dbReference type="Proteomes" id="UP000190897">
    <property type="component" value="Unassembled WGS sequence"/>
</dbReference>
<keyword evidence="7 10" id="KW-0546">Nucleotide metabolism</keyword>
<feature type="binding site" evidence="10">
    <location>
        <position position="68"/>
    </location>
    <ligand>
        <name>Mg(2+)</name>
        <dbReference type="ChEBI" id="CHEBI:18420"/>
    </ligand>
</feature>
<dbReference type="PANTHER" id="PTHR11067">
    <property type="entry name" value="INOSINE TRIPHOSPHATE PYROPHOSPHATASE/HAM1 PROTEIN"/>
    <property type="match status" value="1"/>
</dbReference>
<dbReference type="PANTHER" id="PTHR11067:SF9">
    <property type="entry name" value="INOSINE TRIPHOSPHATE PYROPHOSPHATASE"/>
    <property type="match status" value="1"/>
</dbReference>
<dbReference type="OrthoDB" id="9807456at2"/>
<proteinExistence type="inferred from homology"/>
<dbReference type="GO" id="GO:0005829">
    <property type="term" value="C:cytosol"/>
    <property type="evidence" value="ECO:0007669"/>
    <property type="project" value="TreeGrafter"/>
</dbReference>
<dbReference type="STRING" id="651661.SAMN05660293_04506"/>
<keyword evidence="3 10" id="KW-0479">Metal-binding</keyword>
<dbReference type="EMBL" id="FUZA01000007">
    <property type="protein sequence ID" value="SKC12998.1"/>
    <property type="molecule type" value="Genomic_DNA"/>
</dbReference>
<evidence type="ECO:0000313" key="13">
    <source>
        <dbReference type="Proteomes" id="UP000190897"/>
    </source>
</evidence>
<keyword evidence="4 10" id="KW-0547">Nucleotide-binding</keyword>
<protein>
    <recommendedName>
        <fullName evidence="10">dITP/XTP pyrophosphatase</fullName>
        <ecNumber evidence="10">3.6.1.66</ecNumber>
    </recommendedName>
    <alternativeName>
        <fullName evidence="10">Non-canonical purine NTP pyrophosphatase</fullName>
    </alternativeName>
    <alternativeName>
        <fullName evidence="10">Non-standard purine NTP pyrophosphatase</fullName>
    </alternativeName>
    <alternativeName>
        <fullName evidence="10">Nucleoside-triphosphate diphosphatase</fullName>
    </alternativeName>
    <alternativeName>
        <fullName evidence="10">Nucleoside-triphosphate pyrophosphatase</fullName>
        <shortName evidence="10">NTPase</shortName>
    </alternativeName>
</protein>
<dbReference type="InterPro" id="IPR002637">
    <property type="entry name" value="RdgB/HAM1"/>
</dbReference>
<evidence type="ECO:0000256" key="2">
    <source>
        <dbReference type="ARBA" id="ARBA00011738"/>
    </source>
</evidence>
<dbReference type="GO" id="GO:0035870">
    <property type="term" value="F:dITP diphosphatase activity"/>
    <property type="evidence" value="ECO:0007669"/>
    <property type="project" value="UniProtKB-UniRule"/>
</dbReference>
<evidence type="ECO:0000256" key="9">
    <source>
        <dbReference type="ARBA" id="ARBA00052017"/>
    </source>
</evidence>
<dbReference type="InterPro" id="IPR029001">
    <property type="entry name" value="ITPase-like_fam"/>
</dbReference>
<comment type="catalytic activity">
    <reaction evidence="8 10">
        <text>dITP + H2O = dIMP + diphosphate + H(+)</text>
        <dbReference type="Rhea" id="RHEA:28342"/>
        <dbReference type="ChEBI" id="CHEBI:15377"/>
        <dbReference type="ChEBI" id="CHEBI:15378"/>
        <dbReference type="ChEBI" id="CHEBI:33019"/>
        <dbReference type="ChEBI" id="CHEBI:61194"/>
        <dbReference type="ChEBI" id="CHEBI:61382"/>
        <dbReference type="EC" id="3.6.1.66"/>
    </reaction>
</comment>
<dbReference type="Pfam" id="PF01725">
    <property type="entry name" value="Ham1p_like"/>
    <property type="match status" value="1"/>
</dbReference>
<dbReference type="Gene3D" id="3.90.950.10">
    <property type="match status" value="1"/>
</dbReference>
<evidence type="ECO:0000313" key="12">
    <source>
        <dbReference type="EMBL" id="SKC12998.1"/>
    </source>
</evidence>
<dbReference type="HAMAP" id="MF_01405">
    <property type="entry name" value="Non_canon_purine_NTPase"/>
    <property type="match status" value="1"/>
</dbReference>
<feature type="binding site" evidence="10">
    <location>
        <position position="69"/>
    </location>
    <ligand>
        <name>substrate</name>
    </ligand>
</feature>
<comment type="cofactor">
    <cofactor evidence="10">
        <name>Mg(2+)</name>
        <dbReference type="ChEBI" id="CHEBI:18420"/>
    </cofactor>
    <text evidence="10">Binds 1 Mg(2+) ion per subunit.</text>
</comment>
<evidence type="ECO:0000256" key="7">
    <source>
        <dbReference type="ARBA" id="ARBA00023080"/>
    </source>
</evidence>
<feature type="binding site" evidence="10">
    <location>
        <begin position="176"/>
        <end position="177"/>
    </location>
    <ligand>
        <name>substrate</name>
    </ligand>
</feature>
<evidence type="ECO:0000256" key="3">
    <source>
        <dbReference type="ARBA" id="ARBA00022723"/>
    </source>
</evidence>
<keyword evidence="6 10" id="KW-0460">Magnesium</keyword>
<dbReference type="FunFam" id="3.90.950.10:FF:000001">
    <property type="entry name" value="dITP/XTP pyrophosphatase"/>
    <property type="match status" value="1"/>
</dbReference>
<feature type="binding site" evidence="10">
    <location>
        <position position="171"/>
    </location>
    <ligand>
        <name>substrate</name>
    </ligand>
</feature>
<feature type="binding site" evidence="10">
    <location>
        <begin position="148"/>
        <end position="151"/>
    </location>
    <ligand>
        <name>substrate</name>
    </ligand>
</feature>
<dbReference type="NCBIfam" id="NF011398">
    <property type="entry name" value="PRK14823.1"/>
    <property type="match status" value="1"/>
</dbReference>
<dbReference type="GO" id="GO:0017111">
    <property type="term" value="F:ribonucleoside triphosphate phosphatase activity"/>
    <property type="evidence" value="ECO:0007669"/>
    <property type="project" value="InterPro"/>
</dbReference>
<comment type="function">
    <text evidence="10">Pyrophosphatase that catalyzes the hydrolysis of nucleoside triphosphates to their monophosphate derivatives, with a high preference for the non-canonical purine nucleotides XTP (xanthosine triphosphate), dITP (deoxyinosine triphosphate) and ITP. Seems to function as a house-cleaning enzyme that removes non-canonical purine nucleotides from the nucleotide pool, thus preventing their incorporation into DNA/RNA and avoiding chromosomal lesions.</text>
</comment>
<dbReference type="GO" id="GO:0000166">
    <property type="term" value="F:nucleotide binding"/>
    <property type="evidence" value="ECO:0007669"/>
    <property type="project" value="UniProtKB-KW"/>
</dbReference>
<comment type="catalytic activity">
    <reaction evidence="9 10">
        <text>XTP + H2O = XMP + diphosphate + H(+)</text>
        <dbReference type="Rhea" id="RHEA:28610"/>
        <dbReference type="ChEBI" id="CHEBI:15377"/>
        <dbReference type="ChEBI" id="CHEBI:15378"/>
        <dbReference type="ChEBI" id="CHEBI:33019"/>
        <dbReference type="ChEBI" id="CHEBI:57464"/>
        <dbReference type="ChEBI" id="CHEBI:61314"/>
        <dbReference type="EC" id="3.6.1.66"/>
    </reaction>
</comment>
<feature type="active site" description="Proton acceptor" evidence="10">
    <location>
        <position position="68"/>
    </location>
</feature>
<keyword evidence="13" id="KW-1185">Reference proteome</keyword>
<dbReference type="AlphaFoldDB" id="A0A1T5GX96"/>